<keyword evidence="6" id="KW-0378">Hydrolase</keyword>
<name>A0ABP4X8A6_9ACTN</name>
<comment type="caution">
    <text evidence="13">The sequence shown here is derived from an EMBL/GenBank/DDBJ whole genome shotgun (WGS) entry which is preliminary data.</text>
</comment>
<evidence type="ECO:0000313" key="13">
    <source>
        <dbReference type="EMBL" id="GAA1773033.1"/>
    </source>
</evidence>
<feature type="domain" description="Fumarylacetoacetase N-terminal" evidence="12">
    <location>
        <begin position="15"/>
        <end position="102"/>
    </location>
</feature>
<dbReference type="InterPro" id="IPR011234">
    <property type="entry name" value="Fumarylacetoacetase-like_C"/>
</dbReference>
<protein>
    <recommendedName>
        <fullName evidence="4">fumarylacetoacetase</fullName>
        <ecNumber evidence="4">3.7.1.2</ecNumber>
    </recommendedName>
</protein>
<dbReference type="PANTHER" id="PTHR43069:SF2">
    <property type="entry name" value="FUMARYLACETOACETASE"/>
    <property type="match status" value="1"/>
</dbReference>
<keyword evidence="9" id="KW-0828">Tyrosine catabolism</keyword>
<feature type="domain" description="Fumarylacetoacetase-like C-terminal" evidence="11">
    <location>
        <begin position="109"/>
        <end position="388"/>
    </location>
</feature>
<comment type="cofactor">
    <cofactor evidence="1">
        <name>Ca(2+)</name>
        <dbReference type="ChEBI" id="CHEBI:29108"/>
    </cofactor>
</comment>
<keyword evidence="5" id="KW-0479">Metal-binding</keyword>
<dbReference type="InterPro" id="IPR036462">
    <property type="entry name" value="Fumarylacetoacetase_N_sf"/>
</dbReference>
<evidence type="ECO:0000259" key="11">
    <source>
        <dbReference type="Pfam" id="PF01557"/>
    </source>
</evidence>
<keyword evidence="14" id="KW-1185">Reference proteome</keyword>
<evidence type="ECO:0000259" key="12">
    <source>
        <dbReference type="Pfam" id="PF09298"/>
    </source>
</evidence>
<dbReference type="PANTHER" id="PTHR43069">
    <property type="entry name" value="FUMARYLACETOACETASE"/>
    <property type="match status" value="1"/>
</dbReference>
<organism evidence="13 14">
    <name type="scientific">Luedemannella helvata</name>
    <dbReference type="NCBI Taxonomy" id="349315"/>
    <lineage>
        <taxon>Bacteria</taxon>
        <taxon>Bacillati</taxon>
        <taxon>Actinomycetota</taxon>
        <taxon>Actinomycetes</taxon>
        <taxon>Micromonosporales</taxon>
        <taxon>Micromonosporaceae</taxon>
        <taxon>Luedemannella</taxon>
    </lineage>
</organism>
<accession>A0ABP4X8A6</accession>
<evidence type="ECO:0000256" key="5">
    <source>
        <dbReference type="ARBA" id="ARBA00022723"/>
    </source>
</evidence>
<dbReference type="RefSeq" id="WP_344087139.1">
    <property type="nucleotide sequence ID" value="NZ_BAAALS010000034.1"/>
</dbReference>
<dbReference type="InterPro" id="IPR036663">
    <property type="entry name" value="Fumarylacetoacetase_C_sf"/>
</dbReference>
<evidence type="ECO:0000256" key="7">
    <source>
        <dbReference type="ARBA" id="ARBA00022837"/>
    </source>
</evidence>
<evidence type="ECO:0000256" key="2">
    <source>
        <dbReference type="ARBA" id="ARBA00001946"/>
    </source>
</evidence>
<sequence length="393" mass="42000">MFDLAPDHPFGITALPYGIFSVGGGPRRVGVRYGGYVLDACAVARRLRWSYADLLAGPVLNPLMAAGPDVWAAVRADLRDWLVADPDPALFTPLRDVDLHLPVEVADYVDFYAAEQHAVNAGRIFRPDGPALPPNWKHLPLGYHGRAGTVVVSGTPVTRPVGQFRDPDPVFGPTRRLDFEAEVGFVVGVPTAPGERVAVADFDAHVFGVVLVNDWSARDIQRWETAPLGPFLGKSFATSISAWVLPLAALDHARVAPPARDMPVLPYLSDDARAGLDIALTVTLAGHVITRPPFGVMYWTPAQQLAHLTVNGASLRTGDLFASGTVSGPDRDQWGSLLELSWNGRDPLTLPGGERRTFLADGDEVVITATAPGPDGGRVGLGEVRGTVAPART</sequence>
<gene>
    <name evidence="13" type="primary">fahA</name>
    <name evidence="13" type="ORF">GCM10009681_50720</name>
</gene>
<dbReference type="SUPFAM" id="SSF63433">
    <property type="entry name" value="Fumarylacetoacetate hydrolase, FAH, N-terminal domain"/>
    <property type="match status" value="1"/>
</dbReference>
<evidence type="ECO:0000256" key="6">
    <source>
        <dbReference type="ARBA" id="ARBA00022801"/>
    </source>
</evidence>
<comment type="pathway">
    <text evidence="3">Amino-acid degradation; L-phenylalanine degradation; acetoacetate and fumarate from L-phenylalanine: step 6/6.</text>
</comment>
<dbReference type="EC" id="3.7.1.2" evidence="4"/>
<dbReference type="InterPro" id="IPR015377">
    <property type="entry name" value="Fumarylacetoacetase_N"/>
</dbReference>
<evidence type="ECO:0000256" key="9">
    <source>
        <dbReference type="ARBA" id="ARBA00022878"/>
    </source>
</evidence>
<evidence type="ECO:0000313" key="14">
    <source>
        <dbReference type="Proteomes" id="UP001500655"/>
    </source>
</evidence>
<dbReference type="Proteomes" id="UP001500655">
    <property type="component" value="Unassembled WGS sequence"/>
</dbReference>
<evidence type="ECO:0000256" key="1">
    <source>
        <dbReference type="ARBA" id="ARBA00001913"/>
    </source>
</evidence>
<dbReference type="Gene3D" id="2.30.30.230">
    <property type="entry name" value="Fumarylacetoacetase, N-terminal domain"/>
    <property type="match status" value="1"/>
</dbReference>
<evidence type="ECO:0000256" key="8">
    <source>
        <dbReference type="ARBA" id="ARBA00022842"/>
    </source>
</evidence>
<dbReference type="Gene3D" id="3.90.850.10">
    <property type="entry name" value="Fumarylacetoacetase-like, C-terminal domain"/>
    <property type="match status" value="1"/>
</dbReference>
<keyword evidence="10" id="KW-0585">Phenylalanine catabolism</keyword>
<keyword evidence="7" id="KW-0106">Calcium</keyword>
<dbReference type="Pfam" id="PF09298">
    <property type="entry name" value="FAA_hydrolase_N"/>
    <property type="match status" value="1"/>
</dbReference>
<dbReference type="NCBIfam" id="TIGR01266">
    <property type="entry name" value="fum_ac_acetase"/>
    <property type="match status" value="1"/>
</dbReference>
<evidence type="ECO:0000256" key="3">
    <source>
        <dbReference type="ARBA" id="ARBA00004782"/>
    </source>
</evidence>
<dbReference type="Pfam" id="PF01557">
    <property type="entry name" value="FAA_hydrolase"/>
    <property type="match status" value="1"/>
</dbReference>
<dbReference type="SUPFAM" id="SSF56529">
    <property type="entry name" value="FAH"/>
    <property type="match status" value="1"/>
</dbReference>
<dbReference type="InterPro" id="IPR005959">
    <property type="entry name" value="Fumarylacetoacetase"/>
</dbReference>
<evidence type="ECO:0000256" key="10">
    <source>
        <dbReference type="ARBA" id="ARBA00023232"/>
    </source>
</evidence>
<reference evidence="14" key="1">
    <citation type="journal article" date="2019" name="Int. J. Syst. Evol. Microbiol.">
        <title>The Global Catalogue of Microorganisms (GCM) 10K type strain sequencing project: providing services to taxonomists for standard genome sequencing and annotation.</title>
        <authorList>
            <consortium name="The Broad Institute Genomics Platform"/>
            <consortium name="The Broad Institute Genome Sequencing Center for Infectious Disease"/>
            <person name="Wu L."/>
            <person name="Ma J."/>
        </authorList>
    </citation>
    <scope>NUCLEOTIDE SEQUENCE [LARGE SCALE GENOMIC DNA]</scope>
    <source>
        <strain evidence="14">JCM 13249</strain>
    </source>
</reference>
<evidence type="ECO:0000256" key="4">
    <source>
        <dbReference type="ARBA" id="ARBA00012094"/>
    </source>
</evidence>
<proteinExistence type="predicted"/>
<dbReference type="EMBL" id="BAAALS010000034">
    <property type="protein sequence ID" value="GAA1773033.1"/>
    <property type="molecule type" value="Genomic_DNA"/>
</dbReference>
<keyword evidence="8" id="KW-0460">Magnesium</keyword>
<comment type="cofactor">
    <cofactor evidence="2">
        <name>Mg(2+)</name>
        <dbReference type="ChEBI" id="CHEBI:18420"/>
    </cofactor>
</comment>